<organism evidence="8 9">
    <name type="scientific">Lactobacillus kalixensis DSM 16043</name>
    <dbReference type="NCBI Taxonomy" id="1423763"/>
    <lineage>
        <taxon>Bacteria</taxon>
        <taxon>Bacillati</taxon>
        <taxon>Bacillota</taxon>
        <taxon>Bacilli</taxon>
        <taxon>Lactobacillales</taxon>
        <taxon>Lactobacillaceae</taxon>
        <taxon>Lactobacillus</taxon>
    </lineage>
</organism>
<keyword evidence="3 6" id="KW-0547">Nucleotide-binding</keyword>
<keyword evidence="9" id="KW-1185">Reference proteome</keyword>
<evidence type="ECO:0000256" key="5">
    <source>
        <dbReference type="ARBA" id="ARBA00048539"/>
    </source>
</evidence>
<dbReference type="AlphaFoldDB" id="A0A0R1UAA7"/>
<dbReference type="GO" id="GO:0005737">
    <property type="term" value="C:cytoplasm"/>
    <property type="evidence" value="ECO:0007669"/>
    <property type="project" value="UniProtKB-SubCell"/>
</dbReference>
<dbReference type="RefSeq" id="WP_057798480.1">
    <property type="nucleotide sequence ID" value="NZ_AZFM01000012.1"/>
</dbReference>
<name>A0A0R1UAA7_9LACO</name>
<evidence type="ECO:0000313" key="9">
    <source>
        <dbReference type="Proteomes" id="UP000051036"/>
    </source>
</evidence>
<dbReference type="GO" id="GO:0005524">
    <property type="term" value="F:ATP binding"/>
    <property type="evidence" value="ECO:0007669"/>
    <property type="project" value="UniProtKB-UniRule"/>
</dbReference>
<dbReference type="PANTHER" id="PTHR43033">
    <property type="entry name" value="TRNA(ILE)-LYSIDINE SYNTHASE-RELATED"/>
    <property type="match status" value="1"/>
</dbReference>
<dbReference type="InterPro" id="IPR012094">
    <property type="entry name" value="tRNA_Ile_lys_synt"/>
</dbReference>
<gene>
    <name evidence="6" type="primary">tilS</name>
    <name evidence="8" type="ORF">FC46_GL000295</name>
</gene>
<keyword evidence="4 6" id="KW-0067">ATP-binding</keyword>
<comment type="catalytic activity">
    <reaction evidence="5 6">
        <text>cytidine(34) in tRNA(Ile2) + L-lysine + ATP = lysidine(34) in tRNA(Ile2) + AMP + diphosphate + H(+)</text>
        <dbReference type="Rhea" id="RHEA:43744"/>
        <dbReference type="Rhea" id="RHEA-COMP:10625"/>
        <dbReference type="Rhea" id="RHEA-COMP:10670"/>
        <dbReference type="ChEBI" id="CHEBI:15378"/>
        <dbReference type="ChEBI" id="CHEBI:30616"/>
        <dbReference type="ChEBI" id="CHEBI:32551"/>
        <dbReference type="ChEBI" id="CHEBI:33019"/>
        <dbReference type="ChEBI" id="CHEBI:82748"/>
        <dbReference type="ChEBI" id="CHEBI:83665"/>
        <dbReference type="ChEBI" id="CHEBI:456215"/>
        <dbReference type="EC" id="6.3.4.19"/>
    </reaction>
</comment>
<dbReference type="PATRIC" id="fig|1423763.3.peg.300"/>
<keyword evidence="1 6" id="KW-0436">Ligase</keyword>
<dbReference type="Pfam" id="PF01171">
    <property type="entry name" value="ATP_bind_3"/>
    <property type="match status" value="1"/>
</dbReference>
<dbReference type="InterPro" id="IPR012795">
    <property type="entry name" value="tRNA_Ile_lys_synt_N"/>
</dbReference>
<feature type="domain" description="tRNA(Ile)-lysidine/2-thiocytidine synthase N-terminal" evidence="7">
    <location>
        <begin position="19"/>
        <end position="198"/>
    </location>
</feature>
<reference evidence="8 9" key="1">
    <citation type="journal article" date="2015" name="Genome Announc.">
        <title>Expanding the biotechnology potential of lactobacilli through comparative genomics of 213 strains and associated genera.</title>
        <authorList>
            <person name="Sun Z."/>
            <person name="Harris H.M."/>
            <person name="McCann A."/>
            <person name="Guo C."/>
            <person name="Argimon S."/>
            <person name="Zhang W."/>
            <person name="Yang X."/>
            <person name="Jeffery I.B."/>
            <person name="Cooney J.C."/>
            <person name="Kagawa T.F."/>
            <person name="Liu W."/>
            <person name="Song Y."/>
            <person name="Salvetti E."/>
            <person name="Wrobel A."/>
            <person name="Rasinkangas P."/>
            <person name="Parkhill J."/>
            <person name="Rea M.C."/>
            <person name="O'Sullivan O."/>
            <person name="Ritari J."/>
            <person name="Douillard F.P."/>
            <person name="Paul Ross R."/>
            <person name="Yang R."/>
            <person name="Briner A.E."/>
            <person name="Felis G.E."/>
            <person name="de Vos W.M."/>
            <person name="Barrangou R."/>
            <person name="Klaenhammer T.R."/>
            <person name="Caufield P.W."/>
            <person name="Cui Y."/>
            <person name="Zhang H."/>
            <person name="O'Toole P.W."/>
        </authorList>
    </citation>
    <scope>NUCLEOTIDE SEQUENCE [LARGE SCALE GENOMIC DNA]</scope>
    <source>
        <strain evidence="8 9">DSM 16043</strain>
    </source>
</reference>
<dbReference type="NCBIfam" id="TIGR02432">
    <property type="entry name" value="lysidine_TilS_N"/>
    <property type="match status" value="1"/>
</dbReference>
<evidence type="ECO:0000256" key="6">
    <source>
        <dbReference type="HAMAP-Rule" id="MF_01161"/>
    </source>
</evidence>
<evidence type="ECO:0000259" key="7">
    <source>
        <dbReference type="Pfam" id="PF01171"/>
    </source>
</evidence>
<comment type="similarity">
    <text evidence="6">Belongs to the tRNA(Ile)-lysidine synthase family.</text>
</comment>
<dbReference type="CDD" id="cd01992">
    <property type="entry name" value="TilS_N"/>
    <property type="match status" value="1"/>
</dbReference>
<dbReference type="PANTHER" id="PTHR43033:SF1">
    <property type="entry name" value="TRNA(ILE)-LYSIDINE SYNTHASE-RELATED"/>
    <property type="match status" value="1"/>
</dbReference>
<dbReference type="GO" id="GO:0006400">
    <property type="term" value="P:tRNA modification"/>
    <property type="evidence" value="ECO:0007669"/>
    <property type="project" value="UniProtKB-UniRule"/>
</dbReference>
<dbReference type="InterPro" id="IPR011063">
    <property type="entry name" value="TilS/TtcA_N"/>
</dbReference>
<comment type="domain">
    <text evidence="6">The N-terminal region contains the highly conserved SGGXDS motif, predicted to be a P-loop motif involved in ATP binding.</text>
</comment>
<dbReference type="SUPFAM" id="SSF52402">
    <property type="entry name" value="Adenine nucleotide alpha hydrolases-like"/>
    <property type="match status" value="1"/>
</dbReference>
<dbReference type="OrthoDB" id="9807403at2"/>
<dbReference type="EC" id="6.3.4.19" evidence="6"/>
<dbReference type="HAMAP" id="MF_01161">
    <property type="entry name" value="tRNA_Ile_lys_synt"/>
    <property type="match status" value="1"/>
</dbReference>
<dbReference type="GO" id="GO:0032267">
    <property type="term" value="F:tRNA(Ile)-lysidine synthase activity"/>
    <property type="evidence" value="ECO:0007669"/>
    <property type="project" value="UniProtKB-EC"/>
</dbReference>
<accession>A0A0R1UAA7</accession>
<evidence type="ECO:0000313" key="8">
    <source>
        <dbReference type="EMBL" id="KRL90284.1"/>
    </source>
</evidence>
<sequence>MKLEEFFKDHEIPLTGKTLVVAASGGPDSMALIDLLCKLREKYQFKVVAAHYDHQLRADSDNEKDVLSYYCQAKKVQLINGTWDKKDHPKTGLEAAARAFRYRFLIKSVHEVQGDYLLTAHHGDDLLENILLKLIRSGNPEEMNGLQAVGKMYGVTLLRPLLAYSKQELLNYNVKNQIKFVEDETNFEDETMRNRLRHHVIPLLKQENEHLLDNGLRFSQAMATLSDLSKQKVEEIGPAEHFLGQFYRLPVEKMHSFTEKEQNYYWQNFIWQKYGVRSGDELSGFTLKKYQNYFYLWSNQVKSVASFEKIKLDQEFEFQNRKFVLTTNKKALPLYGDFWSSETEFFAGNLPSGSRLIIKNGQHVKSKKMFAQAAIPGFLRSFCLTIFDQKQRPIFVEKTYQNQTYDHFAKHYYLYDLKKQ</sequence>
<dbReference type="Proteomes" id="UP000051036">
    <property type="component" value="Unassembled WGS sequence"/>
</dbReference>
<protein>
    <recommendedName>
        <fullName evidence="6">tRNA(Ile)-lysidine synthase</fullName>
        <ecNumber evidence="6">6.3.4.19</ecNumber>
    </recommendedName>
    <alternativeName>
        <fullName evidence="6">tRNA(Ile)-2-lysyl-cytidine synthase</fullName>
    </alternativeName>
    <alternativeName>
        <fullName evidence="6">tRNA(Ile)-lysidine synthetase</fullName>
    </alternativeName>
</protein>
<keyword evidence="2 6" id="KW-0819">tRNA processing</keyword>
<comment type="caution">
    <text evidence="8">The sequence shown here is derived from an EMBL/GenBank/DDBJ whole genome shotgun (WGS) entry which is preliminary data.</text>
</comment>
<evidence type="ECO:0000256" key="4">
    <source>
        <dbReference type="ARBA" id="ARBA00022840"/>
    </source>
</evidence>
<dbReference type="STRING" id="1423763.FC46_GL000295"/>
<dbReference type="Gene3D" id="3.40.50.620">
    <property type="entry name" value="HUPs"/>
    <property type="match status" value="1"/>
</dbReference>
<evidence type="ECO:0000256" key="1">
    <source>
        <dbReference type="ARBA" id="ARBA00022598"/>
    </source>
</evidence>
<keyword evidence="6" id="KW-0963">Cytoplasm</keyword>
<feature type="binding site" evidence="6">
    <location>
        <begin position="24"/>
        <end position="29"/>
    </location>
    <ligand>
        <name>ATP</name>
        <dbReference type="ChEBI" id="CHEBI:30616"/>
    </ligand>
</feature>
<evidence type="ECO:0000256" key="3">
    <source>
        <dbReference type="ARBA" id="ARBA00022741"/>
    </source>
</evidence>
<dbReference type="EMBL" id="AZFM01000012">
    <property type="protein sequence ID" value="KRL90284.1"/>
    <property type="molecule type" value="Genomic_DNA"/>
</dbReference>
<proteinExistence type="inferred from homology"/>
<evidence type="ECO:0000256" key="2">
    <source>
        <dbReference type="ARBA" id="ARBA00022694"/>
    </source>
</evidence>
<comment type="subcellular location">
    <subcellularLocation>
        <location evidence="6">Cytoplasm</location>
    </subcellularLocation>
</comment>
<comment type="function">
    <text evidence="6">Ligates lysine onto the cytidine present at position 34 of the AUA codon-specific tRNA(Ile) that contains the anticodon CAU, in an ATP-dependent manner. Cytidine is converted to lysidine, thus changing the amino acid specificity of the tRNA from methionine to isoleucine.</text>
</comment>
<dbReference type="InterPro" id="IPR014729">
    <property type="entry name" value="Rossmann-like_a/b/a_fold"/>
</dbReference>